<proteinExistence type="predicted"/>
<dbReference type="OrthoDB" id="415532at2759"/>
<reference evidence="3 4" key="1">
    <citation type="submission" date="2018-05" db="EMBL/GenBank/DDBJ databases">
        <title>Draft genome sequence of Scytalidium lignicola DSM 105466, a ubiquitous saprotrophic fungus.</title>
        <authorList>
            <person name="Buettner E."/>
            <person name="Gebauer A.M."/>
            <person name="Hofrichter M."/>
            <person name="Liers C."/>
            <person name="Kellner H."/>
        </authorList>
    </citation>
    <scope>NUCLEOTIDE SEQUENCE [LARGE SCALE GENOMIC DNA]</scope>
    <source>
        <strain evidence="3 4">DSM 105466</strain>
    </source>
</reference>
<name>A0A3E2GT59_SCYLI</name>
<evidence type="ECO:0000259" key="1">
    <source>
        <dbReference type="Pfam" id="PF14033"/>
    </source>
</evidence>
<protein>
    <submittedName>
        <fullName evidence="3">Uncharacterized protein</fullName>
    </submittedName>
</protein>
<feature type="non-terminal residue" evidence="3">
    <location>
        <position position="575"/>
    </location>
</feature>
<dbReference type="PANTHER" id="PTHR33119">
    <property type="entry name" value="IFI3P"/>
    <property type="match status" value="1"/>
</dbReference>
<dbReference type="InterPro" id="IPR049192">
    <property type="entry name" value="DUF4246_C"/>
</dbReference>
<dbReference type="PANTHER" id="PTHR33119:SF1">
    <property type="entry name" value="FE2OG DIOXYGENASE DOMAIN-CONTAINING PROTEIN"/>
    <property type="match status" value="1"/>
</dbReference>
<dbReference type="STRING" id="5539.A0A3E2GT59"/>
<dbReference type="Pfam" id="PF14033">
    <property type="entry name" value="DUF4246"/>
    <property type="match status" value="1"/>
</dbReference>
<feature type="non-terminal residue" evidence="3">
    <location>
        <position position="1"/>
    </location>
</feature>
<organism evidence="3 4">
    <name type="scientific">Scytalidium lignicola</name>
    <name type="common">Hyphomycete</name>
    <dbReference type="NCBI Taxonomy" id="5539"/>
    <lineage>
        <taxon>Eukaryota</taxon>
        <taxon>Fungi</taxon>
        <taxon>Dikarya</taxon>
        <taxon>Ascomycota</taxon>
        <taxon>Pezizomycotina</taxon>
        <taxon>Leotiomycetes</taxon>
        <taxon>Leotiomycetes incertae sedis</taxon>
        <taxon>Scytalidium</taxon>
    </lineage>
</organism>
<dbReference type="InterPro" id="IPR049207">
    <property type="entry name" value="DUF4246_N"/>
</dbReference>
<dbReference type="Proteomes" id="UP000258309">
    <property type="component" value="Unassembled WGS sequence"/>
</dbReference>
<evidence type="ECO:0000313" key="3">
    <source>
        <dbReference type="EMBL" id="RFU23923.1"/>
    </source>
</evidence>
<dbReference type="InterPro" id="IPR025340">
    <property type="entry name" value="DUF4246"/>
</dbReference>
<dbReference type="EMBL" id="NCSJ02000560">
    <property type="protein sequence ID" value="RFU23923.1"/>
    <property type="molecule type" value="Genomic_DNA"/>
</dbReference>
<feature type="domain" description="DUF4246" evidence="1">
    <location>
        <begin position="112"/>
        <end position="511"/>
    </location>
</feature>
<dbReference type="Pfam" id="PF21666">
    <property type="entry name" value="DUF4246_N"/>
    <property type="match status" value="1"/>
</dbReference>
<sequence>MPPVAKSALIPPSQYGRHHLPGFNLPVNYSCLKGHPEHQPEGSGQDLFPTAVNDLDIEDGHVSLPLLTLRELDMIRIMENITEKPNWDSKVFDTAITSRWKEEALGNNVTKAMMNWVIAELQDKARIFQKRGFVIAYNGGVVKADTAVPEEIKEAFKIAVRPLEDTPEKDYHPGSDEKVLDLVHPSLFPLVYGCTKILKNETIGLDDCLSRIGHGEVLSVPQLPEVPDYGGLLPGPRLRPYSDKFQWLPCDVGINADGDCKILSYINNLHPVQYKEIYHLIETVISHAIPLWNFTLGPMERGFRRKQRIYYDSPRYKKRISDDGTHRILVLPEPSKYAPIPQPEVNLRAEAKERGLQVIVKLANIHLTPEKPKYDGESWHVEGQLNEHICATALYYYDSENITESRLAFRQTSGYVDDSFGSEQDDHQWLEDVYGGHPHGPKVQEVLDVVCKEGRLLTFPNVFQHRVSAFELADPTKPGHRKILALFLVDPRINVISTANVPPQQHHWWSEGIRRLNSLNCLPPELQNKIMDDVNFPIHMDEAKALRLELMDERRAFVDHQTEVLMSYTFSFCEH</sequence>
<accession>A0A3E2GT59</accession>
<gene>
    <name evidence="3" type="ORF">B7463_g12415</name>
</gene>
<evidence type="ECO:0000313" key="4">
    <source>
        <dbReference type="Proteomes" id="UP000258309"/>
    </source>
</evidence>
<feature type="domain" description="DUF4246" evidence="2">
    <location>
        <begin position="20"/>
        <end position="103"/>
    </location>
</feature>
<keyword evidence="4" id="KW-1185">Reference proteome</keyword>
<comment type="caution">
    <text evidence="3">The sequence shown here is derived from an EMBL/GenBank/DDBJ whole genome shotgun (WGS) entry which is preliminary data.</text>
</comment>
<dbReference type="AlphaFoldDB" id="A0A3E2GT59"/>
<evidence type="ECO:0000259" key="2">
    <source>
        <dbReference type="Pfam" id="PF21666"/>
    </source>
</evidence>
<dbReference type="OMA" id="KWRDEAR"/>